<comment type="caution">
    <text evidence="6">The sequence shown here is derived from an EMBL/GenBank/DDBJ whole genome shotgun (WGS) entry which is preliminary data.</text>
</comment>
<evidence type="ECO:0000313" key="7">
    <source>
        <dbReference type="Proteomes" id="UP000188543"/>
    </source>
</evidence>
<feature type="transmembrane region" description="Helical" evidence="5">
    <location>
        <begin position="101"/>
        <end position="124"/>
    </location>
</feature>
<dbReference type="Proteomes" id="UP000188543">
    <property type="component" value="Unassembled WGS sequence"/>
</dbReference>
<keyword evidence="2 5" id="KW-0812">Transmembrane</keyword>
<dbReference type="EMBL" id="MUTJ01000057">
    <property type="protein sequence ID" value="ONU83957.1"/>
    <property type="molecule type" value="Genomic_DNA"/>
</dbReference>
<comment type="subcellular location">
    <subcellularLocation>
        <location evidence="1">Membrane</location>
        <topology evidence="1">Multi-pass membrane protein</topology>
    </subcellularLocation>
</comment>
<feature type="transmembrane region" description="Helical" evidence="5">
    <location>
        <begin position="157"/>
        <end position="180"/>
    </location>
</feature>
<evidence type="ECO:0000256" key="3">
    <source>
        <dbReference type="ARBA" id="ARBA00022989"/>
    </source>
</evidence>
<evidence type="ECO:0000313" key="6">
    <source>
        <dbReference type="EMBL" id="ONU83957.1"/>
    </source>
</evidence>
<organism evidence="6 7">
    <name type="scientific">Burkholderia cenocepacia</name>
    <dbReference type="NCBI Taxonomy" id="95486"/>
    <lineage>
        <taxon>Bacteria</taxon>
        <taxon>Pseudomonadati</taxon>
        <taxon>Pseudomonadota</taxon>
        <taxon>Betaproteobacteria</taxon>
        <taxon>Burkholderiales</taxon>
        <taxon>Burkholderiaceae</taxon>
        <taxon>Burkholderia</taxon>
        <taxon>Burkholderia cepacia complex</taxon>
    </lineage>
</organism>
<evidence type="ECO:0000256" key="1">
    <source>
        <dbReference type="ARBA" id="ARBA00004141"/>
    </source>
</evidence>
<dbReference type="InterPro" id="IPR007300">
    <property type="entry name" value="CidB/LrgB"/>
</dbReference>
<keyword evidence="3 5" id="KW-1133">Transmembrane helix</keyword>
<dbReference type="PANTHER" id="PTHR30249:SF0">
    <property type="entry name" value="PLASTIDAL GLYCOLATE_GLYCERATE TRANSLOCATOR 1, CHLOROPLASTIC"/>
    <property type="match status" value="1"/>
</dbReference>
<dbReference type="OrthoDB" id="9811701at2"/>
<evidence type="ECO:0000256" key="2">
    <source>
        <dbReference type="ARBA" id="ARBA00022692"/>
    </source>
</evidence>
<dbReference type="AlphaFoldDB" id="A0A1V2W1X7"/>
<accession>A0A1V2W1X7</accession>
<dbReference type="Pfam" id="PF04172">
    <property type="entry name" value="LrgB"/>
    <property type="match status" value="1"/>
</dbReference>
<evidence type="ECO:0000256" key="5">
    <source>
        <dbReference type="SAM" id="Phobius"/>
    </source>
</evidence>
<gene>
    <name evidence="6" type="ORF">A8E72_19350</name>
</gene>
<keyword evidence="4 5" id="KW-0472">Membrane</keyword>
<feature type="transmembrane region" description="Helical" evidence="5">
    <location>
        <begin position="44"/>
        <end position="63"/>
    </location>
</feature>
<evidence type="ECO:0000256" key="4">
    <source>
        <dbReference type="ARBA" id="ARBA00023136"/>
    </source>
</evidence>
<dbReference type="PANTHER" id="PTHR30249">
    <property type="entry name" value="PUTATIVE SEROTONIN TRANSPORTER"/>
    <property type="match status" value="1"/>
</dbReference>
<feature type="transmembrane region" description="Helical" evidence="5">
    <location>
        <begin position="12"/>
        <end position="32"/>
    </location>
</feature>
<protein>
    <recommendedName>
        <fullName evidence="8">LrgB family protein</fullName>
    </recommendedName>
</protein>
<feature type="transmembrane region" description="Helical" evidence="5">
    <location>
        <begin position="75"/>
        <end position="92"/>
    </location>
</feature>
<evidence type="ECO:0008006" key="8">
    <source>
        <dbReference type="Google" id="ProtNLM"/>
    </source>
</evidence>
<reference evidence="6 7" key="1">
    <citation type="submission" date="2016-08" db="EMBL/GenBank/DDBJ databases">
        <authorList>
            <person name="Seilhamer J.J."/>
        </authorList>
    </citation>
    <scope>NUCLEOTIDE SEQUENCE [LARGE SCALE GENOMIC DNA]</scope>
    <source>
        <strain evidence="6 7">VC14762</strain>
    </source>
</reference>
<sequence>MIAQQKLAALWVYLAASPLTGLTLTLIAYLCAQAIYRKARFSPFANPVLISIGLIVTALASTGTSYRTYFDGAQFVHFLLGPATVALALPLYRQWANLRKAVLPLLGALTAGSTTAVVSALVIADALGASHQTLASIAPKSATTPIAMAISERLGGIPSLTAVLVICTGIFGAVTARSLLNFLRISAPEVRGFALGVASHGIGTARAFQVDATMGAYAGLGMGLNGVLTAVVVPVLMPVVTNWLH</sequence>
<dbReference type="GO" id="GO:0016020">
    <property type="term" value="C:membrane"/>
    <property type="evidence" value="ECO:0007669"/>
    <property type="project" value="UniProtKB-SubCell"/>
</dbReference>
<name>A0A1V2W1X7_9BURK</name>
<dbReference type="RefSeq" id="WP_077021100.1">
    <property type="nucleotide sequence ID" value="NZ_CADETK010000030.1"/>
</dbReference>
<proteinExistence type="predicted"/>
<feature type="transmembrane region" description="Helical" evidence="5">
    <location>
        <begin position="216"/>
        <end position="240"/>
    </location>
</feature>